<reference evidence="1" key="1">
    <citation type="submission" date="2021-02" db="EMBL/GenBank/DDBJ databases">
        <title>Abyssanaerobacter marinus gen.nov., sp., nov, anaerobic bacterium isolated from the Onnuri vent field of Indian Ocean and suggestion of Mogibacteriaceae fam. nov., and proposal of reclassification of ambiguous this family's genus member.</title>
        <authorList>
            <person name="Kim Y.J."/>
            <person name="Yang J.-A."/>
        </authorList>
    </citation>
    <scope>NUCLEOTIDE SEQUENCE</scope>
    <source>
        <strain evidence="1">DSM 2634</strain>
    </source>
</reference>
<evidence type="ECO:0000313" key="1">
    <source>
        <dbReference type="EMBL" id="MBN7773237.1"/>
    </source>
</evidence>
<dbReference type="Proteomes" id="UP000664545">
    <property type="component" value="Unassembled WGS sequence"/>
</dbReference>
<name>A0A939D8L4_CLOAM</name>
<dbReference type="AlphaFoldDB" id="A0A939D8L4"/>
<protein>
    <submittedName>
        <fullName evidence="1">Uncharacterized protein</fullName>
    </submittedName>
</protein>
<comment type="caution">
    <text evidence="1">The sequence shown here is derived from an EMBL/GenBank/DDBJ whole genome shotgun (WGS) entry which is preliminary data.</text>
</comment>
<organism evidence="1 2">
    <name type="scientific">Clostridium aminobutyricum</name>
    <dbReference type="NCBI Taxonomy" id="33953"/>
    <lineage>
        <taxon>Bacteria</taxon>
        <taxon>Bacillati</taxon>
        <taxon>Bacillota</taxon>
        <taxon>Clostridia</taxon>
        <taxon>Eubacteriales</taxon>
        <taxon>Clostridiaceae</taxon>
        <taxon>Clostridium</taxon>
    </lineage>
</organism>
<sequence>MDLRNRSIWDGDIDKPIPEDVYPVIDTDLARDNLENDMPAGDLQDL</sequence>
<dbReference type="EMBL" id="JAFJZZ010000002">
    <property type="protein sequence ID" value="MBN7773237.1"/>
    <property type="molecule type" value="Genomic_DNA"/>
</dbReference>
<proteinExistence type="predicted"/>
<evidence type="ECO:0000313" key="2">
    <source>
        <dbReference type="Proteomes" id="UP000664545"/>
    </source>
</evidence>
<keyword evidence="2" id="KW-1185">Reference proteome</keyword>
<gene>
    <name evidence="1" type="ORF">JYB65_07675</name>
</gene>
<accession>A0A939D8L4</accession>
<dbReference type="RefSeq" id="WP_206582065.1">
    <property type="nucleotide sequence ID" value="NZ_JAFJZZ010000002.1"/>
</dbReference>